<proteinExistence type="predicted"/>
<keyword evidence="2" id="KW-0902">Two-component regulatory system</keyword>
<dbReference type="EMBL" id="RBIL01000001">
    <property type="protein sequence ID" value="RKQ91141.1"/>
    <property type="molecule type" value="Genomic_DNA"/>
</dbReference>
<dbReference type="GO" id="GO:0005829">
    <property type="term" value="C:cytosol"/>
    <property type="evidence" value="ECO:0007669"/>
    <property type="project" value="TreeGrafter"/>
</dbReference>
<evidence type="ECO:0000259" key="9">
    <source>
        <dbReference type="PROSITE" id="PS51755"/>
    </source>
</evidence>
<keyword evidence="1 6" id="KW-0597">Phosphoprotein</keyword>
<accession>A0A660LEG9</accession>
<evidence type="ECO:0000256" key="1">
    <source>
        <dbReference type="ARBA" id="ARBA00022553"/>
    </source>
</evidence>
<dbReference type="Gene3D" id="6.10.250.690">
    <property type="match status" value="1"/>
</dbReference>
<evidence type="ECO:0000256" key="6">
    <source>
        <dbReference type="PROSITE-ProRule" id="PRU00169"/>
    </source>
</evidence>
<dbReference type="InterPro" id="IPR001789">
    <property type="entry name" value="Sig_transdc_resp-reg_receiver"/>
</dbReference>
<dbReference type="SMART" id="SM00862">
    <property type="entry name" value="Trans_reg_C"/>
    <property type="match status" value="1"/>
</dbReference>
<feature type="modified residue" description="4-aspartylphosphate" evidence="6">
    <location>
        <position position="54"/>
    </location>
</feature>
<dbReference type="InterPro" id="IPR036388">
    <property type="entry name" value="WH-like_DNA-bd_sf"/>
</dbReference>
<name>A0A660LEG9_9ACTN</name>
<keyword evidence="11" id="KW-1185">Reference proteome</keyword>
<dbReference type="Pfam" id="PF00072">
    <property type="entry name" value="Response_reg"/>
    <property type="match status" value="1"/>
</dbReference>
<dbReference type="InterPro" id="IPR001867">
    <property type="entry name" value="OmpR/PhoB-type_DNA-bd"/>
</dbReference>
<organism evidence="10 11">
    <name type="scientific">Solirubrobacter pauli</name>
    <dbReference type="NCBI Taxonomy" id="166793"/>
    <lineage>
        <taxon>Bacteria</taxon>
        <taxon>Bacillati</taxon>
        <taxon>Actinomycetota</taxon>
        <taxon>Thermoleophilia</taxon>
        <taxon>Solirubrobacterales</taxon>
        <taxon>Solirubrobacteraceae</taxon>
        <taxon>Solirubrobacter</taxon>
    </lineage>
</organism>
<dbReference type="OrthoDB" id="5511894at2"/>
<sequence length="220" mass="24305">MRGRTILLVEDEHGIASAVEAYLERAGFGVVWVRSGEEALAERHRHPIALVVLDLGLAGSLDGLDVLRELGGRTPVIVISARDDEADRVAGLELGADDYVGKPFSPRELVARVSAVLRRADRSDASALTLGPIEIDEAAREVRLDGHEVELTRREFDLLTCLVRERGRVVERATLLESVWPEEFHTPTRTVEVHVAQLRRKLGRPDLIRTVRGVGYKAVA</sequence>
<evidence type="ECO:0000256" key="2">
    <source>
        <dbReference type="ARBA" id="ARBA00023012"/>
    </source>
</evidence>
<dbReference type="Gene3D" id="3.40.50.2300">
    <property type="match status" value="1"/>
</dbReference>
<keyword evidence="4 7" id="KW-0238">DNA-binding</keyword>
<dbReference type="InterPro" id="IPR039420">
    <property type="entry name" value="WalR-like"/>
</dbReference>
<keyword evidence="3" id="KW-0805">Transcription regulation</keyword>
<evidence type="ECO:0000256" key="4">
    <source>
        <dbReference type="ARBA" id="ARBA00023125"/>
    </source>
</evidence>
<dbReference type="SMART" id="SM00448">
    <property type="entry name" value="REC"/>
    <property type="match status" value="1"/>
</dbReference>
<gene>
    <name evidence="10" type="ORF">C8N24_0960</name>
</gene>
<dbReference type="FunFam" id="1.10.10.10:FF:000018">
    <property type="entry name" value="DNA-binding response regulator ResD"/>
    <property type="match status" value="1"/>
</dbReference>
<dbReference type="GO" id="GO:0000976">
    <property type="term" value="F:transcription cis-regulatory region binding"/>
    <property type="evidence" value="ECO:0007669"/>
    <property type="project" value="TreeGrafter"/>
</dbReference>
<keyword evidence="5" id="KW-0804">Transcription</keyword>
<dbReference type="PROSITE" id="PS50110">
    <property type="entry name" value="RESPONSE_REGULATORY"/>
    <property type="match status" value="1"/>
</dbReference>
<protein>
    <submittedName>
        <fullName evidence="10">Two-component system response regulator ResD</fullName>
    </submittedName>
</protein>
<dbReference type="GO" id="GO:0032993">
    <property type="term" value="C:protein-DNA complex"/>
    <property type="evidence" value="ECO:0007669"/>
    <property type="project" value="TreeGrafter"/>
</dbReference>
<dbReference type="PROSITE" id="PS51755">
    <property type="entry name" value="OMPR_PHOB"/>
    <property type="match status" value="1"/>
</dbReference>
<feature type="domain" description="OmpR/PhoB-type" evidence="9">
    <location>
        <begin position="125"/>
        <end position="220"/>
    </location>
</feature>
<comment type="caution">
    <text evidence="10">The sequence shown here is derived from an EMBL/GenBank/DDBJ whole genome shotgun (WGS) entry which is preliminary data.</text>
</comment>
<evidence type="ECO:0000256" key="7">
    <source>
        <dbReference type="PROSITE-ProRule" id="PRU01091"/>
    </source>
</evidence>
<dbReference type="Proteomes" id="UP000278962">
    <property type="component" value="Unassembled WGS sequence"/>
</dbReference>
<evidence type="ECO:0000256" key="3">
    <source>
        <dbReference type="ARBA" id="ARBA00023015"/>
    </source>
</evidence>
<dbReference type="InterPro" id="IPR011006">
    <property type="entry name" value="CheY-like_superfamily"/>
</dbReference>
<dbReference type="PANTHER" id="PTHR48111:SF4">
    <property type="entry name" value="DNA-BINDING DUAL TRANSCRIPTIONAL REGULATOR OMPR"/>
    <property type="match status" value="1"/>
</dbReference>
<evidence type="ECO:0000259" key="8">
    <source>
        <dbReference type="PROSITE" id="PS50110"/>
    </source>
</evidence>
<feature type="domain" description="Response regulatory" evidence="8">
    <location>
        <begin position="5"/>
        <end position="117"/>
    </location>
</feature>
<evidence type="ECO:0000256" key="5">
    <source>
        <dbReference type="ARBA" id="ARBA00023163"/>
    </source>
</evidence>
<dbReference type="AlphaFoldDB" id="A0A660LEG9"/>
<dbReference type="CDD" id="cd00383">
    <property type="entry name" value="trans_reg_C"/>
    <property type="match status" value="1"/>
</dbReference>
<dbReference type="Gene3D" id="1.10.10.10">
    <property type="entry name" value="Winged helix-like DNA-binding domain superfamily/Winged helix DNA-binding domain"/>
    <property type="match status" value="1"/>
</dbReference>
<dbReference type="Pfam" id="PF00486">
    <property type="entry name" value="Trans_reg_C"/>
    <property type="match status" value="1"/>
</dbReference>
<dbReference type="GO" id="GO:0000156">
    <property type="term" value="F:phosphorelay response regulator activity"/>
    <property type="evidence" value="ECO:0007669"/>
    <property type="project" value="TreeGrafter"/>
</dbReference>
<reference evidence="10 11" key="1">
    <citation type="submission" date="2018-10" db="EMBL/GenBank/DDBJ databases">
        <title>Genomic Encyclopedia of Archaeal and Bacterial Type Strains, Phase II (KMG-II): from individual species to whole genera.</title>
        <authorList>
            <person name="Goeker M."/>
        </authorList>
    </citation>
    <scope>NUCLEOTIDE SEQUENCE [LARGE SCALE GENOMIC DNA]</scope>
    <source>
        <strain evidence="10 11">DSM 14954</strain>
    </source>
</reference>
<dbReference type="PANTHER" id="PTHR48111">
    <property type="entry name" value="REGULATOR OF RPOS"/>
    <property type="match status" value="1"/>
</dbReference>
<evidence type="ECO:0000313" key="11">
    <source>
        <dbReference type="Proteomes" id="UP000278962"/>
    </source>
</evidence>
<dbReference type="SUPFAM" id="SSF52172">
    <property type="entry name" value="CheY-like"/>
    <property type="match status" value="1"/>
</dbReference>
<feature type="DNA-binding region" description="OmpR/PhoB-type" evidence="7">
    <location>
        <begin position="125"/>
        <end position="220"/>
    </location>
</feature>
<dbReference type="GO" id="GO:0006355">
    <property type="term" value="P:regulation of DNA-templated transcription"/>
    <property type="evidence" value="ECO:0007669"/>
    <property type="project" value="InterPro"/>
</dbReference>
<evidence type="ECO:0000313" key="10">
    <source>
        <dbReference type="EMBL" id="RKQ91141.1"/>
    </source>
</evidence>
<dbReference type="RefSeq" id="WP_121248502.1">
    <property type="nucleotide sequence ID" value="NZ_RBIL01000001.1"/>
</dbReference>